<keyword evidence="3" id="KW-1185">Reference proteome</keyword>
<evidence type="ECO:0000256" key="1">
    <source>
        <dbReference type="SAM" id="MobiDB-lite"/>
    </source>
</evidence>
<reference evidence="2 3" key="1">
    <citation type="submission" date="2016-07" db="EMBL/GenBank/DDBJ databases">
        <title>Pervasive Adenine N6-methylation of Active Genes in Fungi.</title>
        <authorList>
            <consortium name="DOE Joint Genome Institute"/>
            <person name="Mondo S.J."/>
            <person name="Dannebaum R.O."/>
            <person name="Kuo R.C."/>
            <person name="Labutti K."/>
            <person name="Haridas S."/>
            <person name="Kuo A."/>
            <person name="Salamov A."/>
            <person name="Ahrendt S.R."/>
            <person name="Lipzen A."/>
            <person name="Sullivan W."/>
            <person name="Andreopoulos W.B."/>
            <person name="Clum A."/>
            <person name="Lindquist E."/>
            <person name="Daum C."/>
            <person name="Ramamoorthy G.K."/>
            <person name="Gryganskyi A."/>
            <person name="Culley D."/>
            <person name="Magnuson J.K."/>
            <person name="James T.Y."/>
            <person name="O'Malley M.A."/>
            <person name="Stajich J.E."/>
            <person name="Spatafora J.W."/>
            <person name="Visel A."/>
            <person name="Grigoriev I.V."/>
        </authorList>
    </citation>
    <scope>NUCLEOTIDE SEQUENCE [LARGE SCALE GENOMIC DNA]</scope>
    <source>
        <strain evidence="2 3">NRRL 3301</strain>
    </source>
</reference>
<proteinExistence type="predicted"/>
<organism evidence="2 3">
    <name type="scientific">Hesseltinella vesiculosa</name>
    <dbReference type="NCBI Taxonomy" id="101127"/>
    <lineage>
        <taxon>Eukaryota</taxon>
        <taxon>Fungi</taxon>
        <taxon>Fungi incertae sedis</taxon>
        <taxon>Mucoromycota</taxon>
        <taxon>Mucoromycotina</taxon>
        <taxon>Mucoromycetes</taxon>
        <taxon>Mucorales</taxon>
        <taxon>Cunninghamellaceae</taxon>
        <taxon>Hesseltinella</taxon>
    </lineage>
</organism>
<gene>
    <name evidence="2" type="ORF">DM01DRAFT_1338081</name>
</gene>
<feature type="compositionally biased region" description="Basic and acidic residues" evidence="1">
    <location>
        <begin position="128"/>
        <end position="143"/>
    </location>
</feature>
<dbReference type="AlphaFoldDB" id="A0A1X2GBU7"/>
<evidence type="ECO:0000313" key="3">
    <source>
        <dbReference type="Proteomes" id="UP000242146"/>
    </source>
</evidence>
<dbReference type="EMBL" id="MCGT01000026">
    <property type="protein sequence ID" value="ORX49395.1"/>
    <property type="molecule type" value="Genomic_DNA"/>
</dbReference>
<sequence length="186" mass="21082">MQHIEQQPYKTMLRVLEERITTAVSLRSPVPTRPHVPTFTGSWTFELTYPQQGDRASSAAFSPEEETLIQLKITEQGVVKKPLVRLSNLLLFGFHRRIDRFMKDLERCLEQSSTSKDKVQLQAGESTADDHPIETPDTTDDHTTPTMTSSTVNDTLVASQSASAFLSPRSLDKDWDLVSEIYERQT</sequence>
<accession>A0A1X2GBU7</accession>
<name>A0A1X2GBU7_9FUNG</name>
<feature type="region of interest" description="Disordered" evidence="1">
    <location>
        <begin position="112"/>
        <end position="154"/>
    </location>
</feature>
<evidence type="ECO:0000313" key="2">
    <source>
        <dbReference type="EMBL" id="ORX49395.1"/>
    </source>
</evidence>
<dbReference type="OrthoDB" id="2264734at2759"/>
<dbReference type="Proteomes" id="UP000242146">
    <property type="component" value="Unassembled WGS sequence"/>
</dbReference>
<protein>
    <submittedName>
        <fullName evidence="2">Uncharacterized protein</fullName>
    </submittedName>
</protein>
<comment type="caution">
    <text evidence="2">The sequence shown here is derived from an EMBL/GenBank/DDBJ whole genome shotgun (WGS) entry which is preliminary data.</text>
</comment>
<feature type="compositionally biased region" description="Low complexity" evidence="1">
    <location>
        <begin position="144"/>
        <end position="154"/>
    </location>
</feature>